<proteinExistence type="predicted"/>
<evidence type="ECO:0000313" key="3">
    <source>
        <dbReference type="Proteomes" id="UP001646157"/>
    </source>
</evidence>
<feature type="transmembrane region" description="Helical" evidence="1">
    <location>
        <begin position="39"/>
        <end position="60"/>
    </location>
</feature>
<dbReference type="RefSeq" id="WP_205169335.1">
    <property type="nucleotide sequence ID" value="NZ_JAFBDZ010000001.1"/>
</dbReference>
<name>A0ABS2NAG6_9BACI</name>
<keyword evidence="3" id="KW-1185">Reference proteome</keyword>
<sequence>MKKKFNYGHYSMPPWLKTCRDICKQFIIPFTIFQGIRTFFIPTTFDVLLLAIFLLLAFAYHAEWI</sequence>
<comment type="caution">
    <text evidence="2">The sequence shown here is derived from an EMBL/GenBank/DDBJ whole genome shotgun (WGS) entry which is preliminary data.</text>
</comment>
<keyword evidence="1" id="KW-0812">Transmembrane</keyword>
<keyword evidence="1" id="KW-1133">Transmembrane helix</keyword>
<evidence type="ECO:0000313" key="2">
    <source>
        <dbReference type="EMBL" id="MBM7584851.1"/>
    </source>
</evidence>
<accession>A0ABS2NAG6</accession>
<dbReference type="Proteomes" id="UP001646157">
    <property type="component" value="Unassembled WGS sequence"/>
</dbReference>
<evidence type="ECO:0000256" key="1">
    <source>
        <dbReference type="SAM" id="Phobius"/>
    </source>
</evidence>
<organism evidence="2 3">
    <name type="scientific">Rossellomorea pakistanensis</name>
    <dbReference type="NCBI Taxonomy" id="992288"/>
    <lineage>
        <taxon>Bacteria</taxon>
        <taxon>Bacillati</taxon>
        <taxon>Bacillota</taxon>
        <taxon>Bacilli</taxon>
        <taxon>Bacillales</taxon>
        <taxon>Bacillaceae</taxon>
        <taxon>Rossellomorea</taxon>
    </lineage>
</organism>
<keyword evidence="1" id="KW-0472">Membrane</keyword>
<gene>
    <name evidence="2" type="ORF">JOC86_001388</name>
</gene>
<reference evidence="2 3" key="1">
    <citation type="submission" date="2021-01" db="EMBL/GenBank/DDBJ databases">
        <title>Genomic Encyclopedia of Type Strains, Phase IV (KMG-IV): sequencing the most valuable type-strain genomes for metagenomic binning, comparative biology and taxonomic classification.</title>
        <authorList>
            <person name="Goeker M."/>
        </authorList>
    </citation>
    <scope>NUCLEOTIDE SEQUENCE [LARGE SCALE GENOMIC DNA]</scope>
    <source>
        <strain evidence="2 3">DSM 24834</strain>
    </source>
</reference>
<dbReference type="EMBL" id="JAFBDZ010000001">
    <property type="protein sequence ID" value="MBM7584851.1"/>
    <property type="molecule type" value="Genomic_DNA"/>
</dbReference>
<protein>
    <submittedName>
        <fullName evidence="2">Uncharacterized protein</fullName>
    </submittedName>
</protein>